<keyword evidence="1" id="KW-0732">Signal</keyword>
<dbReference type="OrthoDB" id="3482166at2"/>
<proteinExistence type="predicted"/>
<sequence>MRVRQAIAAALIAASASFGAVACTIEGAGTRSECDVSGCLVTFTRGVDAKASILGVDAELVAVQGNLVTLRVAGQELNIPAGETREAEGLDVAVQEVSEEKVVIKFSTGLN</sequence>
<evidence type="ECO:0000313" key="3">
    <source>
        <dbReference type="Proteomes" id="UP000252586"/>
    </source>
</evidence>
<protein>
    <submittedName>
        <fullName evidence="2">Uncharacterized protein</fullName>
    </submittedName>
</protein>
<comment type="caution">
    <text evidence="2">The sequence shown here is derived from an EMBL/GenBank/DDBJ whole genome shotgun (WGS) entry which is preliminary data.</text>
</comment>
<evidence type="ECO:0000256" key="1">
    <source>
        <dbReference type="SAM" id="SignalP"/>
    </source>
</evidence>
<name>A0A366DJF3_9NOCA</name>
<dbReference type="Proteomes" id="UP000252586">
    <property type="component" value="Unassembled WGS sequence"/>
</dbReference>
<dbReference type="AlphaFoldDB" id="A0A366DJF3"/>
<feature type="signal peptide" evidence="1">
    <location>
        <begin position="1"/>
        <end position="22"/>
    </location>
</feature>
<evidence type="ECO:0000313" key="2">
    <source>
        <dbReference type="EMBL" id="RBO89454.1"/>
    </source>
</evidence>
<feature type="chain" id="PRO_5017084177" evidence="1">
    <location>
        <begin position="23"/>
        <end position="111"/>
    </location>
</feature>
<keyword evidence="3" id="KW-1185">Reference proteome</keyword>
<accession>A0A366DJF3</accession>
<gene>
    <name evidence="2" type="ORF">DFR74_107132</name>
</gene>
<dbReference type="PROSITE" id="PS51257">
    <property type="entry name" value="PROKAR_LIPOPROTEIN"/>
    <property type="match status" value="1"/>
</dbReference>
<dbReference type="RefSeq" id="WP_067507017.1">
    <property type="nucleotide sequence ID" value="NZ_CP107943.1"/>
</dbReference>
<reference evidence="2 3" key="1">
    <citation type="submission" date="2018-06" db="EMBL/GenBank/DDBJ databases">
        <title>Genomic Encyclopedia of Type Strains, Phase IV (KMG-IV): sequencing the most valuable type-strain genomes for metagenomic binning, comparative biology and taxonomic classification.</title>
        <authorList>
            <person name="Goeker M."/>
        </authorList>
    </citation>
    <scope>NUCLEOTIDE SEQUENCE [LARGE SCALE GENOMIC DNA]</scope>
    <source>
        <strain evidence="2 3">DSM 44599</strain>
    </source>
</reference>
<organism evidence="2 3">
    <name type="scientific">Nocardia puris</name>
    <dbReference type="NCBI Taxonomy" id="208602"/>
    <lineage>
        <taxon>Bacteria</taxon>
        <taxon>Bacillati</taxon>
        <taxon>Actinomycetota</taxon>
        <taxon>Actinomycetes</taxon>
        <taxon>Mycobacteriales</taxon>
        <taxon>Nocardiaceae</taxon>
        <taxon>Nocardia</taxon>
    </lineage>
</organism>
<dbReference type="EMBL" id="QNRE01000007">
    <property type="protein sequence ID" value="RBO89454.1"/>
    <property type="molecule type" value="Genomic_DNA"/>
</dbReference>